<feature type="chain" id="PRO_5004544548" evidence="1">
    <location>
        <begin position="22"/>
        <end position="156"/>
    </location>
</feature>
<dbReference type="EMBL" id="KB469310">
    <property type="protein sequence ID" value="EPQ51599.1"/>
    <property type="molecule type" value="Genomic_DNA"/>
</dbReference>
<name>S7RGD7_GLOTA</name>
<reference evidence="2 3" key="1">
    <citation type="journal article" date="2012" name="Science">
        <title>The Paleozoic origin of enzymatic lignin decomposition reconstructed from 31 fungal genomes.</title>
        <authorList>
            <person name="Floudas D."/>
            <person name="Binder M."/>
            <person name="Riley R."/>
            <person name="Barry K."/>
            <person name="Blanchette R.A."/>
            <person name="Henrissat B."/>
            <person name="Martinez A.T."/>
            <person name="Otillar R."/>
            <person name="Spatafora J.W."/>
            <person name="Yadav J.S."/>
            <person name="Aerts A."/>
            <person name="Benoit I."/>
            <person name="Boyd A."/>
            <person name="Carlson A."/>
            <person name="Copeland A."/>
            <person name="Coutinho P.M."/>
            <person name="de Vries R.P."/>
            <person name="Ferreira P."/>
            <person name="Findley K."/>
            <person name="Foster B."/>
            <person name="Gaskell J."/>
            <person name="Glotzer D."/>
            <person name="Gorecki P."/>
            <person name="Heitman J."/>
            <person name="Hesse C."/>
            <person name="Hori C."/>
            <person name="Igarashi K."/>
            <person name="Jurgens J.A."/>
            <person name="Kallen N."/>
            <person name="Kersten P."/>
            <person name="Kohler A."/>
            <person name="Kuees U."/>
            <person name="Kumar T.K.A."/>
            <person name="Kuo A."/>
            <person name="LaButti K."/>
            <person name="Larrondo L.F."/>
            <person name="Lindquist E."/>
            <person name="Ling A."/>
            <person name="Lombard V."/>
            <person name="Lucas S."/>
            <person name="Lundell T."/>
            <person name="Martin R."/>
            <person name="McLaughlin D.J."/>
            <person name="Morgenstern I."/>
            <person name="Morin E."/>
            <person name="Murat C."/>
            <person name="Nagy L.G."/>
            <person name="Nolan M."/>
            <person name="Ohm R.A."/>
            <person name="Patyshakuliyeva A."/>
            <person name="Rokas A."/>
            <person name="Ruiz-Duenas F.J."/>
            <person name="Sabat G."/>
            <person name="Salamov A."/>
            <person name="Samejima M."/>
            <person name="Schmutz J."/>
            <person name="Slot J.C."/>
            <person name="St John F."/>
            <person name="Stenlid J."/>
            <person name="Sun H."/>
            <person name="Sun S."/>
            <person name="Syed K."/>
            <person name="Tsang A."/>
            <person name="Wiebenga A."/>
            <person name="Young D."/>
            <person name="Pisabarro A."/>
            <person name="Eastwood D.C."/>
            <person name="Martin F."/>
            <person name="Cullen D."/>
            <person name="Grigoriev I.V."/>
            <person name="Hibbett D.S."/>
        </authorList>
    </citation>
    <scope>NUCLEOTIDE SEQUENCE [LARGE SCALE GENOMIC DNA]</scope>
    <source>
        <strain evidence="2 3">ATCC 11539</strain>
    </source>
</reference>
<organism evidence="2 3">
    <name type="scientific">Gloeophyllum trabeum (strain ATCC 11539 / FP-39264 / Madison 617)</name>
    <name type="common">Brown rot fungus</name>
    <dbReference type="NCBI Taxonomy" id="670483"/>
    <lineage>
        <taxon>Eukaryota</taxon>
        <taxon>Fungi</taxon>
        <taxon>Dikarya</taxon>
        <taxon>Basidiomycota</taxon>
        <taxon>Agaricomycotina</taxon>
        <taxon>Agaricomycetes</taxon>
        <taxon>Gloeophyllales</taxon>
        <taxon>Gloeophyllaceae</taxon>
        <taxon>Gloeophyllum</taxon>
    </lineage>
</organism>
<dbReference type="GeneID" id="19306593"/>
<evidence type="ECO:0000313" key="2">
    <source>
        <dbReference type="EMBL" id="EPQ51599.1"/>
    </source>
</evidence>
<dbReference type="eggNOG" id="ENOG502SUKH">
    <property type="taxonomic scope" value="Eukaryota"/>
</dbReference>
<evidence type="ECO:0000256" key="1">
    <source>
        <dbReference type="SAM" id="SignalP"/>
    </source>
</evidence>
<proteinExistence type="predicted"/>
<evidence type="ECO:0000313" key="3">
    <source>
        <dbReference type="Proteomes" id="UP000030669"/>
    </source>
</evidence>
<dbReference type="KEGG" id="gtr:GLOTRDRAFT_48698"/>
<dbReference type="Proteomes" id="UP000030669">
    <property type="component" value="Unassembled WGS sequence"/>
</dbReference>
<dbReference type="OMA" id="GSTTWHY"/>
<sequence>MSSFLILGLFALSAGKHVVTSRPAPNSDKTTSHILYGTSLKLTDQTLVPAELRVWALKSTPILPDDTVVFLLAKACSPADATAGTVLLDSLVMQAFPGDPDSESYDDHLPDGLVPWAIAIGRTLSQTRPLGDGVSKGFEITVSEYVRDEARQSGLQ</sequence>
<dbReference type="OrthoDB" id="3258371at2759"/>
<dbReference type="RefSeq" id="XP_007869883.1">
    <property type="nucleotide sequence ID" value="XM_007871692.1"/>
</dbReference>
<protein>
    <submittedName>
        <fullName evidence="2">Uncharacterized protein</fullName>
    </submittedName>
</protein>
<dbReference type="HOGENOM" id="CLU_138689_0_0_1"/>
<keyword evidence="3" id="KW-1185">Reference proteome</keyword>
<feature type="signal peptide" evidence="1">
    <location>
        <begin position="1"/>
        <end position="21"/>
    </location>
</feature>
<accession>S7RGD7</accession>
<gene>
    <name evidence="2" type="ORF">GLOTRDRAFT_48698</name>
</gene>
<keyword evidence="1" id="KW-0732">Signal</keyword>
<dbReference type="AlphaFoldDB" id="S7RGD7"/>